<accession>A0A6D2J393</accession>
<reference evidence="3" key="1">
    <citation type="submission" date="2020-01" db="EMBL/GenBank/DDBJ databases">
        <authorList>
            <person name="Mishra B."/>
        </authorList>
    </citation>
    <scope>NUCLEOTIDE SEQUENCE [LARGE SCALE GENOMIC DNA]</scope>
</reference>
<dbReference type="SMART" id="SM00361">
    <property type="entry name" value="RRM_1"/>
    <property type="match status" value="1"/>
</dbReference>
<gene>
    <name evidence="3" type="ORF">MERR_LOCUS21254</name>
</gene>
<comment type="caution">
    <text evidence="3">The sequence shown here is derived from an EMBL/GenBank/DDBJ whole genome shotgun (WGS) entry which is preliminary data.</text>
</comment>
<dbReference type="SUPFAM" id="SSF54928">
    <property type="entry name" value="RNA-binding domain, RBD"/>
    <property type="match status" value="1"/>
</dbReference>
<dbReference type="Proteomes" id="UP000467841">
    <property type="component" value="Unassembled WGS sequence"/>
</dbReference>
<evidence type="ECO:0000313" key="4">
    <source>
        <dbReference type="Proteomes" id="UP000467841"/>
    </source>
</evidence>
<dbReference type="InterPro" id="IPR000504">
    <property type="entry name" value="RRM_dom"/>
</dbReference>
<evidence type="ECO:0000256" key="1">
    <source>
        <dbReference type="PROSITE-ProRule" id="PRU00176"/>
    </source>
</evidence>
<sequence>MSNDDRHGSSSCPSRFTSLYLANLDPQISEEMLIQMFSGYGKMIRFVLAKDFRGESRGFAFIEFESTDSAEHAAKHMNGRLIGEKILYVERTPKFHEGQDI</sequence>
<dbReference type="InterPro" id="IPR012677">
    <property type="entry name" value="Nucleotide-bd_a/b_plait_sf"/>
</dbReference>
<dbReference type="CDD" id="cd00590">
    <property type="entry name" value="RRM_SF"/>
    <property type="match status" value="1"/>
</dbReference>
<proteinExistence type="predicted"/>
<dbReference type="InterPro" id="IPR003954">
    <property type="entry name" value="RRM_euk-type"/>
</dbReference>
<evidence type="ECO:0000313" key="3">
    <source>
        <dbReference type="EMBL" id="CAA7034019.1"/>
    </source>
</evidence>
<dbReference type="EMBL" id="CACVBM020001140">
    <property type="protein sequence ID" value="CAA7034019.1"/>
    <property type="molecule type" value="Genomic_DNA"/>
</dbReference>
<dbReference type="SMART" id="SM00360">
    <property type="entry name" value="RRM"/>
    <property type="match status" value="1"/>
</dbReference>
<dbReference type="AlphaFoldDB" id="A0A6D2J393"/>
<organism evidence="3 4">
    <name type="scientific">Microthlaspi erraticum</name>
    <dbReference type="NCBI Taxonomy" id="1685480"/>
    <lineage>
        <taxon>Eukaryota</taxon>
        <taxon>Viridiplantae</taxon>
        <taxon>Streptophyta</taxon>
        <taxon>Embryophyta</taxon>
        <taxon>Tracheophyta</taxon>
        <taxon>Spermatophyta</taxon>
        <taxon>Magnoliopsida</taxon>
        <taxon>eudicotyledons</taxon>
        <taxon>Gunneridae</taxon>
        <taxon>Pentapetalae</taxon>
        <taxon>rosids</taxon>
        <taxon>malvids</taxon>
        <taxon>Brassicales</taxon>
        <taxon>Brassicaceae</taxon>
        <taxon>Coluteocarpeae</taxon>
        <taxon>Microthlaspi</taxon>
    </lineage>
</organism>
<dbReference type="InterPro" id="IPR035979">
    <property type="entry name" value="RBD_domain_sf"/>
</dbReference>
<feature type="domain" description="RRM" evidence="2">
    <location>
        <begin position="17"/>
        <end position="94"/>
    </location>
</feature>
<dbReference type="PANTHER" id="PTHR48034">
    <property type="entry name" value="TRANSFORMER-2 SEX-DETERMINING PROTEIN-RELATED"/>
    <property type="match status" value="1"/>
</dbReference>
<name>A0A6D2J393_9BRAS</name>
<dbReference type="Pfam" id="PF00076">
    <property type="entry name" value="RRM_1"/>
    <property type="match status" value="1"/>
</dbReference>
<dbReference type="GO" id="GO:0003723">
    <property type="term" value="F:RNA binding"/>
    <property type="evidence" value="ECO:0007669"/>
    <property type="project" value="UniProtKB-UniRule"/>
</dbReference>
<evidence type="ECO:0000259" key="2">
    <source>
        <dbReference type="PROSITE" id="PS50102"/>
    </source>
</evidence>
<dbReference type="PROSITE" id="PS50102">
    <property type="entry name" value="RRM"/>
    <property type="match status" value="1"/>
</dbReference>
<keyword evidence="4" id="KW-1185">Reference proteome</keyword>
<dbReference type="InterPro" id="IPR050441">
    <property type="entry name" value="RBM"/>
</dbReference>
<dbReference type="OrthoDB" id="439808at2759"/>
<keyword evidence="1" id="KW-0694">RNA-binding</keyword>
<dbReference type="Gene3D" id="3.30.70.330">
    <property type="match status" value="1"/>
</dbReference>
<protein>
    <recommendedName>
        <fullName evidence="2">RRM domain-containing protein</fullName>
    </recommendedName>
</protein>